<sequence>MAPQDNKGETVDSRSLFFSAEELLEMVAQFRDNKSNAQLGSSTAGNQDQQPIVAREPASFRPTSTPWPDPPKQDASQLTIQVWNNIVDKFDQLSPQMTIADKIEWAKYLHDMRAHPLLAKHNPSESFARIHILEAQYGRDRILASQTTLKELMDNHGWNYREEPMPSSEIREAARGLLASRGYQIPSEVLMEVSWPENRAGNADIVSAATDSTASEQAPLSDGKRPYSEAGDESGSQNAKKQRTEEVQTGIAIRDDDTQDNTQEPNTPGSSTPGEAQLKTTSQAVVGTQAGHESLTAAMVAVTEAIKSAGEAQTAAIGHRTKTILGALEALPKTAAVEAQTAALIEAQTAHSAAMLGALDKISKQMAEIHAVLKDRASSSRYPSQDPMHEDWRNTVKRESSAPGYLGQQTLPRAGSLPSLLNQGHTFGGIPPVPTFPVRNPGQMDQHTGAYRHPTPTHQSSHLLRQSTALQFVQQPGQDRQPGPHQRAAYPQHPEQYQQPERNREQ</sequence>
<dbReference type="Proteomes" id="UP000887229">
    <property type="component" value="Unassembled WGS sequence"/>
</dbReference>
<feature type="region of interest" description="Disordered" evidence="1">
    <location>
        <begin position="424"/>
        <end position="506"/>
    </location>
</feature>
<evidence type="ECO:0000256" key="1">
    <source>
        <dbReference type="SAM" id="MobiDB-lite"/>
    </source>
</evidence>
<keyword evidence="3" id="KW-1185">Reference proteome</keyword>
<gene>
    <name evidence="2" type="ORF">F5Z01DRAFT_633874</name>
</gene>
<feature type="region of interest" description="Disordered" evidence="1">
    <location>
        <begin position="35"/>
        <end position="74"/>
    </location>
</feature>
<reference evidence="2" key="1">
    <citation type="journal article" date="2021" name="IMA Fungus">
        <title>Genomic characterization of three marine fungi, including Emericellopsis atlantica sp. nov. with signatures of a generalist lifestyle and marine biomass degradation.</title>
        <authorList>
            <person name="Hagestad O.C."/>
            <person name="Hou L."/>
            <person name="Andersen J.H."/>
            <person name="Hansen E.H."/>
            <person name="Altermark B."/>
            <person name="Li C."/>
            <person name="Kuhnert E."/>
            <person name="Cox R.J."/>
            <person name="Crous P.W."/>
            <person name="Spatafora J.W."/>
            <person name="Lail K."/>
            <person name="Amirebrahimi M."/>
            <person name="Lipzen A."/>
            <person name="Pangilinan J."/>
            <person name="Andreopoulos W."/>
            <person name="Hayes R.D."/>
            <person name="Ng V."/>
            <person name="Grigoriev I.V."/>
            <person name="Jackson S.A."/>
            <person name="Sutton T.D.S."/>
            <person name="Dobson A.D.W."/>
            <person name="Rama T."/>
        </authorList>
    </citation>
    <scope>NUCLEOTIDE SEQUENCE</scope>
    <source>
        <strain evidence="2">TS7</strain>
    </source>
</reference>
<dbReference type="EMBL" id="MU251246">
    <property type="protein sequence ID" value="KAG9257103.1"/>
    <property type="molecule type" value="Genomic_DNA"/>
</dbReference>
<proteinExistence type="predicted"/>
<protein>
    <submittedName>
        <fullName evidence="2">Uncharacterized protein</fullName>
    </submittedName>
</protein>
<name>A0A9P7ZT07_9HYPO</name>
<dbReference type="GeneID" id="70292899"/>
<feature type="compositionally biased region" description="Polar residues" evidence="1">
    <location>
        <begin position="456"/>
        <end position="478"/>
    </location>
</feature>
<feature type="compositionally biased region" description="Polar residues" evidence="1">
    <location>
        <begin position="35"/>
        <end position="50"/>
    </location>
</feature>
<organism evidence="2 3">
    <name type="scientific">Emericellopsis atlantica</name>
    <dbReference type="NCBI Taxonomy" id="2614577"/>
    <lineage>
        <taxon>Eukaryota</taxon>
        <taxon>Fungi</taxon>
        <taxon>Dikarya</taxon>
        <taxon>Ascomycota</taxon>
        <taxon>Pezizomycotina</taxon>
        <taxon>Sordariomycetes</taxon>
        <taxon>Hypocreomycetidae</taxon>
        <taxon>Hypocreales</taxon>
        <taxon>Bionectriaceae</taxon>
        <taxon>Emericellopsis</taxon>
    </lineage>
</organism>
<evidence type="ECO:0000313" key="2">
    <source>
        <dbReference type="EMBL" id="KAG9257103.1"/>
    </source>
</evidence>
<evidence type="ECO:0000313" key="3">
    <source>
        <dbReference type="Proteomes" id="UP000887229"/>
    </source>
</evidence>
<dbReference type="AlphaFoldDB" id="A0A9P7ZT07"/>
<comment type="caution">
    <text evidence="2">The sequence shown here is derived from an EMBL/GenBank/DDBJ whole genome shotgun (WGS) entry which is preliminary data.</text>
</comment>
<dbReference type="RefSeq" id="XP_046121027.1">
    <property type="nucleotide sequence ID" value="XM_046261996.1"/>
</dbReference>
<accession>A0A9P7ZT07</accession>
<feature type="region of interest" description="Disordered" evidence="1">
    <location>
        <begin position="210"/>
        <end position="282"/>
    </location>
</feature>
<feature type="compositionally biased region" description="Polar residues" evidence="1">
    <location>
        <begin position="260"/>
        <end position="282"/>
    </location>
</feature>
<feature type="compositionally biased region" description="Low complexity" evidence="1">
    <location>
        <begin position="490"/>
        <end position="500"/>
    </location>
</feature>